<evidence type="ECO:0000313" key="3">
    <source>
        <dbReference type="EMBL" id="CNF50056.1"/>
    </source>
</evidence>
<feature type="domain" description="Flagellar motor switch protein FliN-like C-terminal" evidence="2">
    <location>
        <begin position="244"/>
        <end position="312"/>
    </location>
</feature>
<dbReference type="STRING" id="631.CH53_1410"/>
<dbReference type="Pfam" id="PF06622">
    <property type="entry name" value="SepQ"/>
    <property type="match status" value="1"/>
</dbReference>
<dbReference type="GO" id="GO:0030254">
    <property type="term" value="P:protein secretion by the type III secretion system"/>
    <property type="evidence" value="ECO:0007669"/>
    <property type="project" value="InterPro"/>
</dbReference>
<dbReference type="InterPro" id="IPR036429">
    <property type="entry name" value="SpoA-like_sf"/>
</dbReference>
<organism evidence="3 4">
    <name type="scientific">Yersinia intermedia</name>
    <dbReference type="NCBI Taxonomy" id="631"/>
    <lineage>
        <taxon>Bacteria</taxon>
        <taxon>Pseudomonadati</taxon>
        <taxon>Pseudomonadota</taxon>
        <taxon>Gammaproteobacteria</taxon>
        <taxon>Enterobacterales</taxon>
        <taxon>Yersiniaceae</taxon>
        <taxon>Yersinia</taxon>
    </lineage>
</organism>
<evidence type="ECO:0000313" key="4">
    <source>
        <dbReference type="Proteomes" id="UP000038750"/>
    </source>
</evidence>
<dbReference type="GO" id="GO:0071978">
    <property type="term" value="P:bacterial-type flagellum-dependent swarming motility"/>
    <property type="evidence" value="ECO:0007669"/>
    <property type="project" value="TreeGrafter"/>
</dbReference>
<protein>
    <submittedName>
        <fullName evidence="3">Type III secretion inner membrane protein</fullName>
    </submittedName>
</protein>
<dbReference type="SUPFAM" id="SSF101801">
    <property type="entry name" value="Surface presentation of antigens (SPOA)"/>
    <property type="match status" value="1"/>
</dbReference>
<dbReference type="OrthoDB" id="6478699at2"/>
<sequence>MFESLTAELRQLSTVIGHGRHSARVSATFIKAGGEGIYLPLQFNGQECGLWLSQSCWQHWLAYTLATDDATLLAAELVNAMAHWAVSPLLASLPELVIHDTPPQAVTLLTQWAVGLTFELEGQQLSVVLCNWPPVALIARLSHWQSEALPAQQNAVWQAGLVVGWSHLSLHQLQQIRPGEGVRILAAAELEQGNCWLWQRASAQIYIKLEDGNKMTIQQVNDDIDRLLALDIATVTQEPPAVALEQLPQTLVMEIGRLTLPLSDIKQLAVGQTLDCKTAFYGEVNIRLHGQSVGSGSLLCCDEQLIVRIEQWFLTSRP</sequence>
<evidence type="ECO:0000256" key="1">
    <source>
        <dbReference type="ARBA" id="ARBA00009226"/>
    </source>
</evidence>
<accession>A0A0T9M249</accession>
<dbReference type="AlphaFoldDB" id="A0A0T9M249"/>
<dbReference type="Gene3D" id="2.30.330.10">
    <property type="entry name" value="SpoA-like"/>
    <property type="match status" value="1"/>
</dbReference>
<evidence type="ECO:0000259" key="2">
    <source>
        <dbReference type="Pfam" id="PF01052"/>
    </source>
</evidence>
<dbReference type="InterPro" id="IPR009532">
    <property type="entry name" value="SepQ"/>
</dbReference>
<dbReference type="InterPro" id="IPR013385">
    <property type="entry name" value="T3SS_SpaO/YscQ/SpaO"/>
</dbReference>
<dbReference type="EMBL" id="CPZJ01000004">
    <property type="protein sequence ID" value="CNF50056.1"/>
    <property type="molecule type" value="Genomic_DNA"/>
</dbReference>
<reference evidence="3 4" key="1">
    <citation type="submission" date="2015-03" db="EMBL/GenBank/DDBJ databases">
        <authorList>
            <person name="Murphy D."/>
        </authorList>
    </citation>
    <scope>NUCLEOTIDE SEQUENCE [LARGE SCALE GENOMIC DNA]</scope>
    <source>
        <strain evidence="3 4">BR165/97</strain>
    </source>
</reference>
<name>A0A0T9M249_YERIN</name>
<dbReference type="PANTHER" id="PTHR30034">
    <property type="entry name" value="FLAGELLAR MOTOR SWITCH PROTEIN FLIM"/>
    <property type="match status" value="1"/>
</dbReference>
<comment type="similarity">
    <text evidence="1">Belongs to the FliN/MopA/SpaO family.</text>
</comment>
<gene>
    <name evidence="3" type="ORF">ERS008530_01368</name>
</gene>
<dbReference type="InterPro" id="IPR001543">
    <property type="entry name" value="FliN-like_C"/>
</dbReference>
<dbReference type="eggNOG" id="COG1886">
    <property type="taxonomic scope" value="Bacteria"/>
</dbReference>
<dbReference type="RefSeq" id="WP_050073208.1">
    <property type="nucleotide sequence ID" value="NZ_CPZJ01000004.1"/>
</dbReference>
<dbReference type="GO" id="GO:0050918">
    <property type="term" value="P:positive chemotaxis"/>
    <property type="evidence" value="ECO:0007669"/>
    <property type="project" value="TreeGrafter"/>
</dbReference>
<dbReference type="NCBIfam" id="TIGR02551">
    <property type="entry name" value="SpaO_YscQ"/>
    <property type="match status" value="1"/>
</dbReference>
<proteinExistence type="inferred from homology"/>
<dbReference type="NCBIfam" id="NF005956">
    <property type="entry name" value="PRK08035.1"/>
    <property type="match status" value="1"/>
</dbReference>
<dbReference type="Pfam" id="PF01052">
    <property type="entry name" value="FliMN_C"/>
    <property type="match status" value="1"/>
</dbReference>
<dbReference type="PANTHER" id="PTHR30034:SF5">
    <property type="entry name" value="SECRETION SYSTEM APPARATUS PROTEIN SSAQ"/>
    <property type="match status" value="1"/>
</dbReference>
<dbReference type="Proteomes" id="UP000038750">
    <property type="component" value="Unassembled WGS sequence"/>
</dbReference>